<comment type="caution">
    <text evidence="2">The sequence shown here is derived from an EMBL/GenBank/DDBJ whole genome shotgun (WGS) entry which is preliminary data.</text>
</comment>
<accession>A0AA38RL64</accession>
<keyword evidence="3" id="KW-1185">Reference proteome</keyword>
<evidence type="ECO:0000313" key="3">
    <source>
        <dbReference type="Proteomes" id="UP001174694"/>
    </source>
</evidence>
<dbReference type="PANTHER" id="PTHR37012:SF2">
    <property type="entry name" value="BZIP DOMAIN-CONTAINING PROTEIN-RELATED"/>
    <property type="match status" value="1"/>
</dbReference>
<dbReference type="Proteomes" id="UP001174694">
    <property type="component" value="Unassembled WGS sequence"/>
</dbReference>
<evidence type="ECO:0000256" key="1">
    <source>
        <dbReference type="SAM" id="MobiDB-lite"/>
    </source>
</evidence>
<dbReference type="AlphaFoldDB" id="A0AA38RL64"/>
<sequence length="548" mass="60006">MAADARAIDSLGTLADAPHDRGPSDPGVNGRSVPTPNSGGSHASPDDAATPSADGKRRRTGPGSRGVANLTPEQLAKKRANDREAQRAIRERTKLQIETLEKRIRELTSQQPYQELQVALRAKEAVEAENAEIKRRLESVMAVIQPILSSRQAEQAVYHSPSHSFASVQAPPVTLSVPNVSTPSSAASPASTDHQSSGSWQPMATSSGPSPQEQQKHAQARIQQQRHDFVHGLDFGTEKLGLEFLLDGPQRVPKIQNGSEGAQDSLQFHHVPMKHDWTGGGGQSSSSSPNAMPLSPYGQNLPSQPQYAQLEASSYNPLATFADATLSGSCSTPIKNCGPVCPLDSLLLDFLRERRQRAAEGLPTHEVVGPRYPSVSSLLNPQHSRLSHPLSKVFTDILATFPSLSGLPERVASLYVMFLLMRWQVSPTRENYDRLPPWLAPQPAQLSTAHPAWLDHLPFPAMRDRLVREHGGPREMVFDNFFIPYTRTLSLNWGYEDTDVLLQAPGDSDELLINPVFERHLRRLENWTLGAAFATAFPGLSGTYNLKM</sequence>
<dbReference type="Gene3D" id="1.20.5.170">
    <property type="match status" value="1"/>
</dbReference>
<name>A0AA38RL64_9PEZI</name>
<gene>
    <name evidence="2" type="ORF">NKR23_g7552</name>
</gene>
<dbReference type="InterPro" id="IPR021833">
    <property type="entry name" value="DUF3425"/>
</dbReference>
<dbReference type="CDD" id="cd14688">
    <property type="entry name" value="bZIP_YAP"/>
    <property type="match status" value="1"/>
</dbReference>
<feature type="compositionally biased region" description="Low complexity" evidence="1">
    <location>
        <begin position="176"/>
        <end position="192"/>
    </location>
</feature>
<proteinExistence type="predicted"/>
<feature type="region of interest" description="Disordered" evidence="1">
    <location>
        <begin position="276"/>
        <end position="296"/>
    </location>
</feature>
<protein>
    <submittedName>
        <fullName evidence="2">BZIP transcription factor</fullName>
    </submittedName>
</protein>
<feature type="compositionally biased region" description="Basic and acidic residues" evidence="1">
    <location>
        <begin position="75"/>
        <end position="87"/>
    </location>
</feature>
<organism evidence="2 3">
    <name type="scientific">Pleurostoma richardsiae</name>
    <dbReference type="NCBI Taxonomy" id="41990"/>
    <lineage>
        <taxon>Eukaryota</taxon>
        <taxon>Fungi</taxon>
        <taxon>Dikarya</taxon>
        <taxon>Ascomycota</taxon>
        <taxon>Pezizomycotina</taxon>
        <taxon>Sordariomycetes</taxon>
        <taxon>Sordariomycetidae</taxon>
        <taxon>Calosphaeriales</taxon>
        <taxon>Pleurostomataceae</taxon>
        <taxon>Pleurostoma</taxon>
    </lineage>
</organism>
<feature type="region of interest" description="Disordered" evidence="1">
    <location>
        <begin position="1"/>
        <end position="87"/>
    </location>
</feature>
<feature type="compositionally biased region" description="Polar residues" evidence="1">
    <location>
        <begin position="193"/>
        <end position="211"/>
    </location>
</feature>
<dbReference type="Pfam" id="PF11905">
    <property type="entry name" value="DUF3425"/>
    <property type="match status" value="1"/>
</dbReference>
<dbReference type="PANTHER" id="PTHR37012">
    <property type="entry name" value="B-ZIP TRANSCRIPTION FACTOR (EUROFUNG)-RELATED"/>
    <property type="match status" value="1"/>
</dbReference>
<reference evidence="2" key="1">
    <citation type="submission" date="2022-07" db="EMBL/GenBank/DDBJ databases">
        <title>Fungi with potential for degradation of polypropylene.</title>
        <authorList>
            <person name="Gostincar C."/>
        </authorList>
    </citation>
    <scope>NUCLEOTIDE SEQUENCE</scope>
    <source>
        <strain evidence="2">EXF-13308</strain>
    </source>
</reference>
<feature type="region of interest" description="Disordered" evidence="1">
    <location>
        <begin position="176"/>
        <end position="224"/>
    </location>
</feature>
<dbReference type="EMBL" id="JANBVO010000024">
    <property type="protein sequence ID" value="KAJ9141979.1"/>
    <property type="molecule type" value="Genomic_DNA"/>
</dbReference>
<feature type="compositionally biased region" description="Polar residues" evidence="1">
    <location>
        <begin position="32"/>
        <end position="41"/>
    </location>
</feature>
<evidence type="ECO:0000313" key="2">
    <source>
        <dbReference type="EMBL" id="KAJ9141979.1"/>
    </source>
</evidence>